<proteinExistence type="predicted"/>
<organism evidence="3">
    <name type="scientific">Anisakis simplex</name>
    <name type="common">Herring worm</name>
    <dbReference type="NCBI Taxonomy" id="6269"/>
    <lineage>
        <taxon>Eukaryota</taxon>
        <taxon>Metazoa</taxon>
        <taxon>Ecdysozoa</taxon>
        <taxon>Nematoda</taxon>
        <taxon>Chromadorea</taxon>
        <taxon>Rhabditida</taxon>
        <taxon>Spirurina</taxon>
        <taxon>Ascaridomorpha</taxon>
        <taxon>Ascaridoidea</taxon>
        <taxon>Anisakidae</taxon>
        <taxon>Anisakis</taxon>
        <taxon>Anisakis simplex complex</taxon>
    </lineage>
</organism>
<evidence type="ECO:0000313" key="1">
    <source>
        <dbReference type="EMBL" id="VDK44539.1"/>
    </source>
</evidence>
<dbReference type="Gene3D" id="3.10.450.50">
    <property type="match status" value="1"/>
</dbReference>
<dbReference type="WBParaSite" id="ASIM_0001172201-mRNA-1">
    <property type="protein sequence ID" value="ASIM_0001172201-mRNA-1"/>
    <property type="gene ID" value="ASIM_0001172201"/>
</dbReference>
<name>A0A0M3JU82_ANISI</name>
<sequence>MDNPQKQLLDSLSRTQEIIRTSHNAIQINSNKLSECLRKKDVVGIVEMYDEDIEMLDINTPVCRGLEALRLYYETMKKMLVHIEERKLTELHTLSPFIIIERGRYSIRRSKDKLIEGRYFALWINRTTWKIIQECRIPQT</sequence>
<dbReference type="Proteomes" id="UP000267096">
    <property type="component" value="Unassembled WGS sequence"/>
</dbReference>
<dbReference type="OrthoDB" id="5816030at2759"/>
<evidence type="ECO:0000313" key="3">
    <source>
        <dbReference type="WBParaSite" id="ASIM_0001172201-mRNA-1"/>
    </source>
</evidence>
<gene>
    <name evidence="1" type="ORF">ASIM_LOCUS11188</name>
</gene>
<dbReference type="EMBL" id="UYRR01031047">
    <property type="protein sequence ID" value="VDK44539.1"/>
    <property type="molecule type" value="Genomic_DNA"/>
</dbReference>
<dbReference type="SUPFAM" id="SSF54427">
    <property type="entry name" value="NTF2-like"/>
    <property type="match status" value="1"/>
</dbReference>
<keyword evidence="2" id="KW-1185">Reference proteome</keyword>
<reference evidence="1 2" key="2">
    <citation type="submission" date="2018-11" db="EMBL/GenBank/DDBJ databases">
        <authorList>
            <consortium name="Pathogen Informatics"/>
        </authorList>
    </citation>
    <scope>NUCLEOTIDE SEQUENCE [LARGE SCALE GENOMIC DNA]</scope>
</reference>
<dbReference type="AlphaFoldDB" id="A0A0M3JU82"/>
<accession>A0A0M3JU82</accession>
<evidence type="ECO:0000313" key="2">
    <source>
        <dbReference type="Proteomes" id="UP000267096"/>
    </source>
</evidence>
<reference evidence="3" key="1">
    <citation type="submission" date="2017-02" db="UniProtKB">
        <authorList>
            <consortium name="WormBaseParasite"/>
        </authorList>
    </citation>
    <scope>IDENTIFICATION</scope>
</reference>
<dbReference type="InterPro" id="IPR032710">
    <property type="entry name" value="NTF2-like_dom_sf"/>
</dbReference>
<protein>
    <submittedName>
        <fullName evidence="3">SnoaL-like domain-containing protein</fullName>
    </submittedName>
</protein>